<comment type="similarity">
    <text evidence="4">Belongs to the type II topoisomerase family.</text>
</comment>
<dbReference type="Gene3D" id="3.40.50.300">
    <property type="entry name" value="P-loop containing nucleotide triphosphate hydrolases"/>
    <property type="match status" value="2"/>
</dbReference>
<dbReference type="CDD" id="cd16930">
    <property type="entry name" value="HATPase_TopII-like"/>
    <property type="match status" value="1"/>
</dbReference>
<dbReference type="Gene3D" id="3.40.50.670">
    <property type="match status" value="1"/>
</dbReference>
<dbReference type="Proteomes" id="UP000565441">
    <property type="component" value="Unassembled WGS sequence"/>
</dbReference>
<evidence type="ECO:0000256" key="2">
    <source>
        <dbReference type="ARBA" id="ARBA00001913"/>
    </source>
</evidence>
<feature type="domain" description="ABC transporter" evidence="20">
    <location>
        <begin position="508"/>
        <end position="723"/>
    </location>
</feature>
<dbReference type="SMART" id="SM00434">
    <property type="entry name" value="TOP4c"/>
    <property type="match status" value="1"/>
</dbReference>
<keyword evidence="9" id="KW-0547">Nucleotide-binding</keyword>
<evidence type="ECO:0000259" key="20">
    <source>
        <dbReference type="PROSITE" id="PS50893"/>
    </source>
</evidence>
<evidence type="ECO:0000259" key="21">
    <source>
        <dbReference type="PROSITE" id="PS52040"/>
    </source>
</evidence>
<feature type="compositionally biased region" description="Low complexity" evidence="18">
    <location>
        <begin position="2291"/>
        <end position="2304"/>
    </location>
</feature>
<dbReference type="FunFam" id="3.30.230.10:FF:000008">
    <property type="entry name" value="DNA topoisomerase 2"/>
    <property type="match status" value="1"/>
</dbReference>
<feature type="compositionally biased region" description="Acidic residues" evidence="18">
    <location>
        <begin position="2313"/>
        <end position="2331"/>
    </location>
</feature>
<dbReference type="FunFam" id="3.30.1490.30:FF:000001">
    <property type="entry name" value="DNA topoisomerase 2"/>
    <property type="match status" value="1"/>
</dbReference>
<dbReference type="FunFam" id="3.40.50.300:FF:000104">
    <property type="entry name" value="ATP-binding cassette sub-family F member 3"/>
    <property type="match status" value="1"/>
</dbReference>
<dbReference type="EMBL" id="JAACJP010000024">
    <property type="protein sequence ID" value="KAF5377158.1"/>
    <property type="molecule type" value="Genomic_DNA"/>
</dbReference>
<dbReference type="OrthoDB" id="276498at2759"/>
<dbReference type="GO" id="GO:0006265">
    <property type="term" value="P:DNA topological change"/>
    <property type="evidence" value="ECO:0007669"/>
    <property type="project" value="UniProtKB-UniRule"/>
</dbReference>
<feature type="domain" description="Topo IIA-type catalytic" evidence="21">
    <location>
        <begin position="1536"/>
        <end position="1991"/>
    </location>
</feature>
<dbReference type="InterPro" id="IPR034157">
    <property type="entry name" value="TOPRIM_TopoII"/>
</dbReference>
<evidence type="ECO:0000256" key="16">
    <source>
        <dbReference type="ARBA" id="ARBA00053943"/>
    </source>
</evidence>
<dbReference type="InterPro" id="IPR014721">
    <property type="entry name" value="Ribsml_uS5_D2-typ_fold_subgr"/>
</dbReference>
<dbReference type="CDD" id="cd00187">
    <property type="entry name" value="TOP4c"/>
    <property type="match status" value="1"/>
</dbReference>
<sequence>MSSEDIAEEIRTSFPGTEEVIVQYLAGYLVDDAGEEEDVLQVAHHILSSLAGDREDVLEKLMLKLGDLLEEQLRIRLKNRSGPKLMKLDKVMDMSKAQISSTIALSEGVDLESINKGKASRVDVKKLEKQEAKLKAKIEKRSRRDLYEGSKLLDAHRKQQTYEEMFMKINPLEASASAKQKSKDIHLPSIDVSFASNRILSGATLTLAHGRRYGLIGRNGIGKSTLLRHIAMREVPIPAHISILFVEQEIIGDDTPAIESVLKADVWRDHLLKEEASLNTKLAELEAEGDDKRFEDAREELSMRLAETHARLSDMDAASGPARAAALLAGLGFDESDQHRPTKSFSGGWRMRLALARALFVKPALLLLDEPSNHIDLNALAWLEDYLQTWPGTLLVVSHDRAFLDAIATDIVHQHSGRLDYYKGNFTQFYSTKSERDRNLRKEYDAQMEYRKHLQAFIDRWRYNANRAAQAQMKIKVLEKLPDLEPPEQVETEQFKFPETEKISPPLLQMSEVTFGYTPDKLILKDVNIDVGLDSRIAMVGANGAGKSTLIKILTGDLTPMAGHVTRNGRLRVGYFAQHHVDSLNPTMTPVQFLASKFPGKSEQDYRGHLGNFQISGMTGMQLIGTLSGGQKSRVAFAVLSLQQPHILLLDEPTNHLDIEGLDALMSALQKWNGGVIIISHDERFITTVAKELWVCGDGTVTKFKGDVQAYKASFVPLDVRPIVSDFPNLEFDRQQHQSETIRGSLSSLEMSSSEGENFDLQNVSGSESDDYAPVKKATKAAAKPKAEPKAAKLSVKPKSTTTKAAKLKAAGKKKVLVDHDDNGDDNALEADDASGDEVASLPVKSEPAQPRKKKTASEMYTKLSQLEHILVRPDSYIGSVETITQAMWTYDSANKRMVHRDVKYVPGFFKIVDEILVNAADNKINDSSMDTLKVNINIEDCTISVYNNGRGIPIEMHSTEKMYIPELIFGHLLSSSNYDDDEKKLTGGRNGYGAKLANIYSHEFTVETADKNTLQKYKQTWTDNMSVCGKAKITKNAKGEEWTRVTFRPDLKRFGMDSIDEDTASLLRKRVFDMAGTVKDVKVFLNDERLKIKNFKQYVDMYIQSAQAEAAEASGGAAVAKPTVIYEQIGPRWEIAFAVSEGNFQYVSFANSISTTKGGTHVTYISDQIAKSLVTAISKKNKAATVKPAQIKNHMWIFVNALIENPTFDSQTKETLTLPASKFGTKPQPSEDFLKKVQKSAIIDNILNWAKFKADQQIKKTDGSKRTRLTGLTKLADANNAGTRHAKDCTLILTEGDSAKALAVAGLGVVGRDNFGVFPLRGKLLNVREAKHDQIMKNEEIQNIKKIMGLQHNKDYSDTSSLRYGRLMIMTDQDHDGSHIKGLLINFLDHFYPSLLKLPEFLVEFVTPIVRVTKGKDRIDFFTIPEYEQWQQDMPNSHKWDSKYYKGLGTSTDADARDYFSHMKKHMIPFAPTQDGDKELIDLAFSKKKADDRKEWLRQFTPGTFLDHRLEEIPFSDFINKELILFSMADNIRSIPCVSDGLKPGQRKVVWACFKRKTKKEIKVAQLVGYISEQAAYHHGEVSLGQTIVNLAQDYVGSNNISLLAPKGQYGTREQGGKNHASPRYIFTEPTTISRAIFNAADDALLTVQKDDGNVIEPEWYMPIVPLILINGAEGIGTGWSTNIPCYNPAQIVANLRRLMDGEELVPMTPWWRGFNGEIKMVGHQKYEVTGIVRKINDTTVEITELPIHVWTEKYKEFLETLIVGEKGNEGGVKDYKEHHDNRNVHFVVTMTAKELEKAEEQGLLEYFKLTGKLSTSNMMCFDFEGKIRKYESPEEIIESFYPVRLAYYQKRKDFLANELQTAFEKMTNQARFIQMIVDKQLVVSNRKKADIVLDLRKHEFRPFPKVASAKKANETIEAEDDEDDSDNAEAADGKGKAGDTSDYDYLLGMAIWSLTREKIAKLRLQAEEKEKELLVLLEKTPKSMWNADLDVFLQEWEADCKTWTLAAELDANGKKIKRKQTTLKTRKSIGGARKDSDDDDFKPIKAPARKKAGETARPKSTVKKPIKDEDVDMDAAEKSKPRPAAPQKRKVSGKKVTKDESDDDDDIIEVAHKPAARKRIAAKPTAIPSDSEDEVTVLPSKGKAKAKEAPKQTFDDDDHSDDGFLKIPVAGGSKGKGKASDTTKRKRWSHFEAIHVCAFMLTINRSPALSEDSDDDLYIKPAAKKKKVTDFFEKAAPKTTEPVAPTARKLSKSMKPASPPKPKPKAKAKVVSDSDHDDDLMNYDELPVPKKAAPAPARAARAAPKKYVEILSDDDDDGNEDASMFEDDD</sequence>
<comment type="function">
    <text evidence="16">Control of topological states of DNA by transient breakage and subsequent rejoining of DNA strands. Topoisomerase II makes double-strand breaks.</text>
</comment>
<feature type="compositionally biased region" description="Basic and acidic residues" evidence="18">
    <location>
        <begin position="2147"/>
        <end position="2156"/>
    </location>
</feature>
<evidence type="ECO:0000256" key="6">
    <source>
        <dbReference type="ARBA" id="ARBA00019635"/>
    </source>
</evidence>
<evidence type="ECO:0000313" key="23">
    <source>
        <dbReference type="Proteomes" id="UP000565441"/>
    </source>
</evidence>
<dbReference type="Pfam" id="PF00521">
    <property type="entry name" value="DNA_topoisoIV"/>
    <property type="match status" value="1"/>
</dbReference>
<feature type="compositionally biased region" description="Acidic residues" evidence="18">
    <location>
        <begin position="1918"/>
        <end position="1931"/>
    </location>
</feature>
<dbReference type="PROSITE" id="PS52040">
    <property type="entry name" value="TOPO_IIA"/>
    <property type="match status" value="1"/>
</dbReference>
<evidence type="ECO:0000256" key="13">
    <source>
        <dbReference type="ARBA" id="ARBA00023125"/>
    </source>
</evidence>
<dbReference type="InterPro" id="IPR027417">
    <property type="entry name" value="P-loop_NTPase"/>
</dbReference>
<evidence type="ECO:0000256" key="10">
    <source>
        <dbReference type="ARBA" id="ARBA00022840"/>
    </source>
</evidence>
<comment type="catalytic activity">
    <reaction evidence="1 17">
        <text>ATP-dependent breakage, passage and rejoining of double-stranded DNA.</text>
        <dbReference type="EC" id="5.6.2.2"/>
    </reaction>
</comment>
<dbReference type="FunFam" id="3.90.199.10:FF:000002">
    <property type="entry name" value="DNA topoisomerase 2"/>
    <property type="match status" value="1"/>
</dbReference>
<keyword evidence="11" id="KW-0460">Magnesium</keyword>
<dbReference type="CDD" id="cd03481">
    <property type="entry name" value="TopoIIA_Trans_ScTopoIIA"/>
    <property type="match status" value="1"/>
</dbReference>
<evidence type="ECO:0000256" key="7">
    <source>
        <dbReference type="ARBA" id="ARBA00022723"/>
    </source>
</evidence>
<dbReference type="GO" id="GO:0003918">
    <property type="term" value="F:DNA topoisomerase type II (double strand cut, ATP-hydrolyzing) activity"/>
    <property type="evidence" value="ECO:0007669"/>
    <property type="project" value="UniProtKB-EC"/>
</dbReference>
<dbReference type="GO" id="GO:0005634">
    <property type="term" value="C:nucleus"/>
    <property type="evidence" value="ECO:0007669"/>
    <property type="project" value="TreeGrafter"/>
</dbReference>
<dbReference type="GO" id="GO:0000712">
    <property type="term" value="P:resolution of meiotic recombination intermediates"/>
    <property type="evidence" value="ECO:0007669"/>
    <property type="project" value="TreeGrafter"/>
</dbReference>
<dbReference type="Gene3D" id="3.30.565.10">
    <property type="entry name" value="Histidine kinase-like ATPase, C-terminal domain"/>
    <property type="match status" value="1"/>
</dbReference>
<dbReference type="InterPro" id="IPR032781">
    <property type="entry name" value="ABC_tran_Xtn"/>
</dbReference>
<dbReference type="InterPro" id="IPR036890">
    <property type="entry name" value="HATPase_C_sf"/>
</dbReference>
<dbReference type="FunFam" id="3.30.565.10:FF:000004">
    <property type="entry name" value="DNA topoisomerase 2"/>
    <property type="match status" value="1"/>
</dbReference>
<dbReference type="GO" id="GO:0003677">
    <property type="term" value="F:DNA binding"/>
    <property type="evidence" value="ECO:0007669"/>
    <property type="project" value="UniProtKB-UniRule"/>
</dbReference>
<dbReference type="InterPro" id="IPR020568">
    <property type="entry name" value="Ribosomal_Su5_D2-typ_SF"/>
</dbReference>
<evidence type="ECO:0000313" key="22">
    <source>
        <dbReference type="EMBL" id="KAF5377158.1"/>
    </source>
</evidence>
<dbReference type="PANTHER" id="PTHR10169">
    <property type="entry name" value="DNA TOPOISOMERASE/GYRASE"/>
    <property type="match status" value="1"/>
</dbReference>
<dbReference type="GO" id="GO:0016887">
    <property type="term" value="F:ATP hydrolysis activity"/>
    <property type="evidence" value="ECO:0007669"/>
    <property type="project" value="InterPro"/>
</dbReference>
<evidence type="ECO:0000259" key="19">
    <source>
        <dbReference type="PROSITE" id="PS50880"/>
    </source>
</evidence>
<dbReference type="InterPro" id="IPR002205">
    <property type="entry name" value="Topo_IIA_dom_A"/>
</dbReference>
<dbReference type="InterPro" id="IPR013760">
    <property type="entry name" value="Topo_IIA-like_dom_sf"/>
</dbReference>
<evidence type="ECO:0000256" key="11">
    <source>
        <dbReference type="ARBA" id="ARBA00022842"/>
    </source>
</evidence>
<evidence type="ECO:0000256" key="1">
    <source>
        <dbReference type="ARBA" id="ARBA00000185"/>
    </source>
</evidence>
<dbReference type="InterPro" id="IPR050634">
    <property type="entry name" value="DNA_Topoisomerase_II"/>
</dbReference>
<dbReference type="CDD" id="cd03365">
    <property type="entry name" value="TOPRIM_TopoIIA"/>
    <property type="match status" value="1"/>
</dbReference>
<dbReference type="Pfam" id="PF02518">
    <property type="entry name" value="HATPase_c"/>
    <property type="match status" value="1"/>
</dbReference>
<dbReference type="EC" id="5.6.2.2" evidence="5"/>
<dbReference type="Gene3D" id="1.10.268.10">
    <property type="entry name" value="Topoisomerase, domain 3"/>
    <property type="match status" value="1"/>
</dbReference>
<dbReference type="Pfam" id="PF01751">
    <property type="entry name" value="Toprim"/>
    <property type="match status" value="1"/>
</dbReference>
<dbReference type="InterPro" id="IPR003593">
    <property type="entry name" value="AAA+_ATPase"/>
</dbReference>
<dbReference type="Gene3D" id="3.30.230.10">
    <property type="match status" value="1"/>
</dbReference>
<keyword evidence="12 17" id="KW-0799">Topoisomerase</keyword>
<name>A0A8H5H5L9_9AGAR</name>
<comment type="caution">
    <text evidence="22">The sequence shown here is derived from an EMBL/GenBank/DDBJ whole genome shotgun (WGS) entry which is preliminary data.</text>
</comment>
<dbReference type="CDD" id="cd03221">
    <property type="entry name" value="ABCF_EF-3"/>
    <property type="match status" value="2"/>
</dbReference>
<evidence type="ECO:0000256" key="15">
    <source>
        <dbReference type="ARBA" id="ARBA00031138"/>
    </source>
</evidence>
<dbReference type="InterPro" id="IPR013759">
    <property type="entry name" value="Topo_IIA_B_C"/>
</dbReference>
<proteinExistence type="inferred from homology"/>
<dbReference type="InterPro" id="IPR003439">
    <property type="entry name" value="ABC_transporter-like_ATP-bd"/>
</dbReference>
<keyword evidence="23" id="KW-1185">Reference proteome</keyword>
<keyword evidence="7" id="KW-0479">Metal-binding</keyword>
<feature type="region of interest" description="Disordered" evidence="18">
    <location>
        <begin position="1913"/>
        <end position="1940"/>
    </location>
</feature>
<dbReference type="GO" id="GO:0000819">
    <property type="term" value="P:sister chromatid segregation"/>
    <property type="evidence" value="ECO:0007669"/>
    <property type="project" value="TreeGrafter"/>
</dbReference>
<dbReference type="SUPFAM" id="SSF52540">
    <property type="entry name" value="P-loop containing nucleoside triphosphate hydrolases"/>
    <property type="match status" value="2"/>
</dbReference>
<comment type="cofactor">
    <cofactor evidence="2">
        <name>Ca(2+)</name>
        <dbReference type="ChEBI" id="CHEBI:29108"/>
    </cofactor>
</comment>
<evidence type="ECO:0000256" key="14">
    <source>
        <dbReference type="ARBA" id="ARBA00023235"/>
    </source>
</evidence>
<keyword evidence="13 17" id="KW-0238">DNA-binding</keyword>
<feature type="compositionally biased region" description="Basic residues" evidence="18">
    <location>
        <begin position="806"/>
        <end position="815"/>
    </location>
</feature>
<dbReference type="GO" id="GO:0005524">
    <property type="term" value="F:ATP binding"/>
    <property type="evidence" value="ECO:0007669"/>
    <property type="project" value="UniProtKB-KW"/>
</dbReference>
<keyword evidence="14 17" id="KW-0413">Isomerase</keyword>
<evidence type="ECO:0000256" key="17">
    <source>
        <dbReference type="PROSITE-ProRule" id="PRU01384"/>
    </source>
</evidence>
<gene>
    <name evidence="22" type="ORF">D9615_006417</name>
</gene>
<dbReference type="InterPro" id="IPR006171">
    <property type="entry name" value="TOPRIM_dom"/>
</dbReference>
<evidence type="ECO:0000256" key="18">
    <source>
        <dbReference type="SAM" id="MobiDB-lite"/>
    </source>
</evidence>
<dbReference type="PRINTS" id="PR00418">
    <property type="entry name" value="TPI2FAMILY"/>
</dbReference>
<dbReference type="GO" id="GO:0046872">
    <property type="term" value="F:metal ion binding"/>
    <property type="evidence" value="ECO:0007669"/>
    <property type="project" value="UniProtKB-KW"/>
</dbReference>
<dbReference type="SMART" id="SM00382">
    <property type="entry name" value="AAA"/>
    <property type="match status" value="2"/>
</dbReference>
<evidence type="ECO:0000256" key="3">
    <source>
        <dbReference type="ARBA" id="ARBA00001946"/>
    </source>
</evidence>
<dbReference type="SUPFAM" id="SSF55874">
    <property type="entry name" value="ATPase domain of HSP90 chaperone/DNA topoisomerase II/histidine kinase"/>
    <property type="match status" value="1"/>
</dbReference>
<evidence type="ECO:0000256" key="4">
    <source>
        <dbReference type="ARBA" id="ARBA00011080"/>
    </source>
</evidence>
<dbReference type="Pfam" id="PF00005">
    <property type="entry name" value="ABC_tran"/>
    <property type="match status" value="2"/>
</dbReference>
<dbReference type="PROSITE" id="PS00211">
    <property type="entry name" value="ABC_TRANSPORTER_1"/>
    <property type="match status" value="2"/>
</dbReference>
<dbReference type="Gene3D" id="3.30.1490.30">
    <property type="match status" value="1"/>
</dbReference>
<keyword evidence="10" id="KW-0067">ATP-binding</keyword>
<dbReference type="FunFam" id="3.40.50.670:FF:000001">
    <property type="entry name" value="DNA topoisomerase 2"/>
    <property type="match status" value="2"/>
</dbReference>
<comment type="cofactor">
    <cofactor evidence="3">
        <name>Mg(2+)</name>
        <dbReference type="ChEBI" id="CHEBI:18420"/>
    </cofactor>
</comment>
<organism evidence="22 23">
    <name type="scientific">Tricholomella constricta</name>
    <dbReference type="NCBI Taxonomy" id="117010"/>
    <lineage>
        <taxon>Eukaryota</taxon>
        <taxon>Fungi</taxon>
        <taxon>Dikarya</taxon>
        <taxon>Basidiomycota</taxon>
        <taxon>Agaricomycotina</taxon>
        <taxon>Agaricomycetes</taxon>
        <taxon>Agaricomycetidae</taxon>
        <taxon>Agaricales</taxon>
        <taxon>Tricholomatineae</taxon>
        <taxon>Lyophyllaceae</taxon>
        <taxon>Tricholomella</taxon>
    </lineage>
</organism>
<reference evidence="22 23" key="1">
    <citation type="journal article" date="2020" name="ISME J.">
        <title>Uncovering the hidden diversity of litter-decomposition mechanisms in mushroom-forming fungi.</title>
        <authorList>
            <person name="Floudas D."/>
            <person name="Bentzer J."/>
            <person name="Ahren D."/>
            <person name="Johansson T."/>
            <person name="Persson P."/>
            <person name="Tunlid A."/>
        </authorList>
    </citation>
    <scope>NUCLEOTIDE SEQUENCE [LARGE SCALE GENOMIC DNA]</scope>
    <source>
        <strain evidence="22 23">CBS 661.87</strain>
    </source>
</reference>
<dbReference type="PROSITE" id="PS50893">
    <property type="entry name" value="ABC_TRANSPORTER_2"/>
    <property type="match status" value="2"/>
</dbReference>
<dbReference type="PRINTS" id="PR01158">
    <property type="entry name" value="TOPISMRASEII"/>
</dbReference>
<dbReference type="InterPro" id="IPR031660">
    <property type="entry name" value="TOPRIM_C"/>
</dbReference>
<dbReference type="Gene3D" id="3.90.199.10">
    <property type="entry name" value="Topoisomerase II, domain 5"/>
    <property type="match status" value="1"/>
</dbReference>
<dbReference type="Pfam" id="PF12848">
    <property type="entry name" value="ABC_tran_Xtn"/>
    <property type="match status" value="1"/>
</dbReference>
<dbReference type="PANTHER" id="PTHR10169:SF38">
    <property type="entry name" value="DNA TOPOISOMERASE 2"/>
    <property type="match status" value="1"/>
</dbReference>
<feature type="region of interest" description="Disordered" evidence="18">
    <location>
        <begin position="2023"/>
        <end position="2187"/>
    </location>
</feature>
<dbReference type="FunFam" id="3.30.1360.40:FF:000003">
    <property type="entry name" value="DNA topoisomerase 2"/>
    <property type="match status" value="1"/>
</dbReference>
<dbReference type="SMART" id="SM00433">
    <property type="entry name" value="TOP2c"/>
    <property type="match status" value="1"/>
</dbReference>
<dbReference type="SUPFAM" id="SSF56719">
    <property type="entry name" value="Type II DNA topoisomerase"/>
    <property type="match status" value="1"/>
</dbReference>
<keyword evidence="8" id="KW-0677">Repeat</keyword>
<dbReference type="InterPro" id="IPR013506">
    <property type="entry name" value="Topo_IIA_bsu_dom2"/>
</dbReference>
<evidence type="ECO:0000256" key="12">
    <source>
        <dbReference type="ARBA" id="ARBA00023029"/>
    </source>
</evidence>
<dbReference type="Pfam" id="PF16898">
    <property type="entry name" value="TOPRIM_C"/>
    <property type="match status" value="1"/>
</dbReference>
<dbReference type="InterPro" id="IPR018522">
    <property type="entry name" value="TopoIIA_CS"/>
</dbReference>
<dbReference type="Gene3D" id="3.30.1360.40">
    <property type="match status" value="1"/>
</dbReference>
<protein>
    <recommendedName>
        <fullName evidence="6">DNA topoisomerase 2</fullName>
        <ecNumber evidence="5">5.6.2.2</ecNumber>
    </recommendedName>
    <alternativeName>
        <fullName evidence="15">DNA topoisomerase II</fullName>
    </alternativeName>
</protein>
<dbReference type="InterPro" id="IPR003594">
    <property type="entry name" value="HATPase_dom"/>
</dbReference>
<feature type="region of interest" description="Disordered" evidence="18">
    <location>
        <begin position="2238"/>
        <end position="2331"/>
    </location>
</feature>
<dbReference type="SUPFAM" id="SSF54211">
    <property type="entry name" value="Ribosomal protein S5 domain 2-like"/>
    <property type="match status" value="1"/>
</dbReference>
<feature type="active site" description="O-(5'-phospho-DNA)-tyrosine intermediate" evidence="17">
    <location>
        <position position="1626"/>
    </location>
</feature>
<feature type="compositionally biased region" description="Acidic residues" evidence="18">
    <location>
        <begin position="822"/>
        <end position="836"/>
    </location>
</feature>
<dbReference type="Pfam" id="PF00204">
    <property type="entry name" value="DNA_gyraseB"/>
    <property type="match status" value="1"/>
</dbReference>
<feature type="region of interest" description="Disordered" evidence="18">
    <location>
        <begin position="780"/>
        <end position="858"/>
    </location>
</feature>
<dbReference type="PROSITE" id="PS00177">
    <property type="entry name" value="TOPOISOMERASE_II"/>
    <property type="match status" value="1"/>
</dbReference>
<feature type="domain" description="ABC transporter" evidence="20">
    <location>
        <begin position="185"/>
        <end position="441"/>
    </location>
</feature>
<dbReference type="InterPro" id="IPR013758">
    <property type="entry name" value="Topo_IIA_A/C_ab"/>
</dbReference>
<feature type="domain" description="Toprim" evidence="19">
    <location>
        <begin position="1290"/>
        <end position="1404"/>
    </location>
</feature>
<accession>A0A8H5H5L9</accession>
<evidence type="ECO:0000256" key="9">
    <source>
        <dbReference type="ARBA" id="ARBA00022741"/>
    </source>
</evidence>
<dbReference type="InterPro" id="IPR001154">
    <property type="entry name" value="TopoII_euk"/>
</dbReference>
<dbReference type="InterPro" id="IPR013757">
    <property type="entry name" value="Topo_IIA_A_a_sf"/>
</dbReference>
<dbReference type="SMART" id="SM00387">
    <property type="entry name" value="HATPase_c"/>
    <property type="match status" value="1"/>
</dbReference>
<dbReference type="InterPro" id="IPR001241">
    <property type="entry name" value="Topo_IIA"/>
</dbReference>
<evidence type="ECO:0000256" key="8">
    <source>
        <dbReference type="ARBA" id="ARBA00022737"/>
    </source>
</evidence>
<dbReference type="PROSITE" id="PS50880">
    <property type="entry name" value="TOPRIM"/>
    <property type="match status" value="1"/>
</dbReference>
<evidence type="ECO:0000256" key="5">
    <source>
        <dbReference type="ARBA" id="ARBA00012895"/>
    </source>
</evidence>
<dbReference type="FunFam" id="3.40.50.300:FF:001135">
    <property type="entry name" value="ABC transporter F family member 3"/>
    <property type="match status" value="1"/>
</dbReference>
<dbReference type="InterPro" id="IPR017871">
    <property type="entry name" value="ABC_transporter-like_CS"/>
</dbReference>